<feature type="region of interest" description="Disordered" evidence="1">
    <location>
        <begin position="44"/>
        <end position="80"/>
    </location>
</feature>
<gene>
    <name evidence="2" type="ORF">X777_11018</name>
</gene>
<evidence type="ECO:0000256" key="1">
    <source>
        <dbReference type="SAM" id="MobiDB-lite"/>
    </source>
</evidence>
<dbReference type="EMBL" id="KK107453">
    <property type="protein sequence ID" value="EZA50667.1"/>
    <property type="molecule type" value="Genomic_DNA"/>
</dbReference>
<dbReference type="Proteomes" id="UP000053097">
    <property type="component" value="Unassembled WGS sequence"/>
</dbReference>
<protein>
    <submittedName>
        <fullName evidence="2">Uncharacterized protein</fullName>
    </submittedName>
</protein>
<organism evidence="2 3">
    <name type="scientific">Ooceraea biroi</name>
    <name type="common">Clonal raider ant</name>
    <name type="synonym">Cerapachys biroi</name>
    <dbReference type="NCBI Taxonomy" id="2015173"/>
    <lineage>
        <taxon>Eukaryota</taxon>
        <taxon>Metazoa</taxon>
        <taxon>Ecdysozoa</taxon>
        <taxon>Arthropoda</taxon>
        <taxon>Hexapoda</taxon>
        <taxon>Insecta</taxon>
        <taxon>Pterygota</taxon>
        <taxon>Neoptera</taxon>
        <taxon>Endopterygota</taxon>
        <taxon>Hymenoptera</taxon>
        <taxon>Apocrita</taxon>
        <taxon>Aculeata</taxon>
        <taxon>Formicoidea</taxon>
        <taxon>Formicidae</taxon>
        <taxon>Dorylinae</taxon>
        <taxon>Ooceraea</taxon>
    </lineage>
</organism>
<sequence length="80" mass="9389">MGITEERIVPTVLRCPRQHKEIRSTPMVSRTLAVDAQRYERQREMSLEIRTRDADDVPQTIKEKKEKKKKNGPRGNVTTR</sequence>
<dbReference type="AlphaFoldDB" id="A0A026W3N2"/>
<reference evidence="2 3" key="1">
    <citation type="journal article" date="2014" name="Curr. Biol.">
        <title>The genome of the clonal raider ant Cerapachys biroi.</title>
        <authorList>
            <person name="Oxley P.R."/>
            <person name="Ji L."/>
            <person name="Fetter-Pruneda I."/>
            <person name="McKenzie S.K."/>
            <person name="Li C."/>
            <person name="Hu H."/>
            <person name="Zhang G."/>
            <person name="Kronauer D.J."/>
        </authorList>
    </citation>
    <scope>NUCLEOTIDE SEQUENCE [LARGE SCALE GENOMIC DNA]</scope>
</reference>
<accession>A0A026W3N2</accession>
<feature type="compositionally biased region" description="Basic and acidic residues" evidence="1">
    <location>
        <begin position="44"/>
        <end position="55"/>
    </location>
</feature>
<keyword evidence="3" id="KW-1185">Reference proteome</keyword>
<proteinExistence type="predicted"/>
<evidence type="ECO:0000313" key="2">
    <source>
        <dbReference type="EMBL" id="EZA50667.1"/>
    </source>
</evidence>
<evidence type="ECO:0000313" key="3">
    <source>
        <dbReference type="Proteomes" id="UP000053097"/>
    </source>
</evidence>
<name>A0A026W3N2_OOCBI</name>